<accession>A0A346Y623</accession>
<organism evidence="1 2">
    <name type="scientific">Euzebya pacifica</name>
    <dbReference type="NCBI Taxonomy" id="1608957"/>
    <lineage>
        <taxon>Bacteria</taxon>
        <taxon>Bacillati</taxon>
        <taxon>Actinomycetota</taxon>
        <taxon>Nitriliruptoria</taxon>
        <taxon>Euzebyales</taxon>
    </lineage>
</organism>
<sequence length="136" mass="14493">MTASYTPGPTATTTLPVDPMTAAAAPFDRAVVIDWLESEAGWGLRPDGWTIHRDTAAADRYLTAMRNREATIHGGKVPPDYIRPDGKPRNVTITPDVARAIIARETHGDDKALWGAGRHGPAEGALVDLAVLRGTG</sequence>
<dbReference type="KEGG" id="euz:DVS28_b0150"/>
<dbReference type="AlphaFoldDB" id="A0A346Y623"/>
<dbReference type="Proteomes" id="UP000264006">
    <property type="component" value="Plasmid pEDY32-46I"/>
</dbReference>
<gene>
    <name evidence="1" type="ORF">DVS28_b0150</name>
</gene>
<name>A0A346Y623_9ACTN</name>
<dbReference type="OrthoDB" id="3789924at2"/>
<evidence type="ECO:0000313" key="2">
    <source>
        <dbReference type="Proteomes" id="UP000264006"/>
    </source>
</evidence>
<reference evidence="1 2" key="1">
    <citation type="submission" date="2018-09" db="EMBL/GenBank/DDBJ databases">
        <title>Complete genome sequence of Euzebya sp. DY32-46 isolated from seawater of Pacific Ocean.</title>
        <authorList>
            <person name="Xu L."/>
            <person name="Wu Y.-H."/>
            <person name="Xu X.-W."/>
        </authorList>
    </citation>
    <scope>NUCLEOTIDE SEQUENCE [LARGE SCALE GENOMIC DNA]</scope>
    <source>
        <strain evidence="1 2">DY32-46</strain>
        <plasmid evidence="2">pedy32-46i</plasmid>
    </source>
</reference>
<evidence type="ECO:0000313" key="1">
    <source>
        <dbReference type="EMBL" id="AXV09920.1"/>
    </source>
</evidence>
<dbReference type="RefSeq" id="WP_114594525.1">
    <property type="nucleotide sequence ID" value="NZ_CP031166.1"/>
</dbReference>
<proteinExistence type="predicted"/>
<dbReference type="EMBL" id="CP031166">
    <property type="protein sequence ID" value="AXV09920.1"/>
    <property type="molecule type" value="Genomic_DNA"/>
</dbReference>
<geneLocation type="plasmid" evidence="2">
    <name>pedy32-46i</name>
</geneLocation>
<keyword evidence="1" id="KW-0614">Plasmid</keyword>
<protein>
    <submittedName>
        <fullName evidence="1">Uncharacterized protein</fullName>
    </submittedName>
</protein>
<keyword evidence="2" id="KW-1185">Reference proteome</keyword>